<dbReference type="Pfam" id="PF05069">
    <property type="entry name" value="Phage_tail_S"/>
    <property type="match status" value="1"/>
</dbReference>
<accession>A0ABY4S175</accession>
<gene>
    <name evidence="1" type="ORF">MW290_12075</name>
</gene>
<protein>
    <submittedName>
        <fullName evidence="1">Phage virion morphogenesis protein</fullName>
    </submittedName>
</protein>
<organism evidence="1 2">
    <name type="scientific">Aquincola tertiaricarbonis</name>
    <dbReference type="NCBI Taxonomy" id="391953"/>
    <lineage>
        <taxon>Bacteria</taxon>
        <taxon>Pseudomonadati</taxon>
        <taxon>Pseudomonadota</taxon>
        <taxon>Betaproteobacteria</taxon>
        <taxon>Burkholderiales</taxon>
        <taxon>Sphaerotilaceae</taxon>
        <taxon>Aquincola</taxon>
    </lineage>
</organism>
<evidence type="ECO:0000313" key="2">
    <source>
        <dbReference type="Proteomes" id="UP001056201"/>
    </source>
</evidence>
<proteinExistence type="predicted"/>
<dbReference type="EMBL" id="CP097635">
    <property type="protein sequence ID" value="URI06634.1"/>
    <property type="molecule type" value="Genomic_DNA"/>
</dbReference>
<name>A0ABY4S175_AQUTE</name>
<evidence type="ECO:0000313" key="1">
    <source>
        <dbReference type="EMBL" id="URI06634.1"/>
    </source>
</evidence>
<dbReference type="RefSeq" id="WP_250194896.1">
    <property type="nucleotide sequence ID" value="NZ_CP097635.1"/>
</dbReference>
<dbReference type="InterPro" id="IPR006522">
    <property type="entry name" value="Phage_virion_morphogenesis"/>
</dbReference>
<sequence length="162" mass="18067">MTDRFVIDLDDAELQLRIASVLSGLSQPQQPLHSIGQLLKGNIALRFQTKRGPDGMPWLPLARSTAARYAKEDKGKARGSLLQRTGQMLRSLDYNVLGTEAVEIGFNQRVGRWDLATLHELGTQRMPRRPMIFDDPIAGTLGAQDRQDMLDELEAWVGDLLG</sequence>
<reference evidence="1" key="1">
    <citation type="submission" date="2022-05" db="EMBL/GenBank/DDBJ databases">
        <title>An RpoN-dependent PEP-CTERM gene is involved in floc formation of an Aquincola tertiaricarbonis strain.</title>
        <authorList>
            <person name="Qiu D."/>
            <person name="Xia M."/>
        </authorList>
    </citation>
    <scope>NUCLEOTIDE SEQUENCE</scope>
    <source>
        <strain evidence="1">RN12</strain>
    </source>
</reference>
<dbReference type="Proteomes" id="UP001056201">
    <property type="component" value="Chromosome 1"/>
</dbReference>
<keyword evidence="2" id="KW-1185">Reference proteome</keyword>